<evidence type="ECO:0000313" key="2">
    <source>
        <dbReference type="EMBL" id="ETM53723.1"/>
    </source>
</evidence>
<dbReference type="AlphaFoldDB" id="W2LSQ4"/>
<name>W2LSQ4_PHYNI</name>
<dbReference type="EMBL" id="KI691233">
    <property type="protein sequence ID" value="ETM53723.1"/>
    <property type="molecule type" value="Genomic_DNA"/>
</dbReference>
<protein>
    <submittedName>
        <fullName evidence="1">Uncharacterized protein</fullName>
    </submittedName>
</protein>
<gene>
    <name evidence="2" type="ORF">L914_02826</name>
    <name evidence="1" type="ORF">L917_02766</name>
</gene>
<sequence length="40" mass="4555">MVLSILAVNQVHSVAPVGRICAVLWNRTTDLSFMKRDLYH</sequence>
<dbReference type="Proteomes" id="UP000054423">
    <property type="component" value="Unassembled WGS sequence"/>
</dbReference>
<evidence type="ECO:0000313" key="1">
    <source>
        <dbReference type="EMBL" id="ETM00519.1"/>
    </source>
</evidence>
<dbReference type="Proteomes" id="UP000054532">
    <property type="component" value="Unassembled WGS sequence"/>
</dbReference>
<reference evidence="2" key="2">
    <citation type="submission" date="2013-11" db="EMBL/GenBank/DDBJ databases">
        <title>The Genome Sequence of Phytophthora parasitica IAC_01/95.</title>
        <authorList>
            <consortium name="The Broad Institute Genomics Platform"/>
            <person name="Russ C."/>
            <person name="Tyler B."/>
            <person name="Panabieres F."/>
            <person name="Shan W."/>
            <person name="Tripathy S."/>
            <person name="Grunwald N."/>
            <person name="Machado M."/>
            <person name="Johnson C.S."/>
            <person name="Arredondo F."/>
            <person name="Hong C."/>
            <person name="Coffey M."/>
            <person name="Young S.K."/>
            <person name="Zeng Q."/>
            <person name="Gargeya S."/>
            <person name="Fitzgerald M."/>
            <person name="Abouelleil A."/>
            <person name="Alvarado L."/>
            <person name="Chapman S.B."/>
            <person name="Gainer-Dewar J."/>
            <person name="Goldberg J."/>
            <person name="Griggs A."/>
            <person name="Gujja S."/>
            <person name="Hansen M."/>
            <person name="Howarth C."/>
            <person name="Imamovic A."/>
            <person name="Ireland A."/>
            <person name="Larimer J."/>
            <person name="McCowan C."/>
            <person name="Murphy C."/>
            <person name="Pearson M."/>
            <person name="Poon T.W."/>
            <person name="Priest M."/>
            <person name="Roberts A."/>
            <person name="Saif S."/>
            <person name="Shea T."/>
            <person name="Sykes S."/>
            <person name="Wortman J."/>
            <person name="Nusbaum C."/>
            <person name="Birren B."/>
        </authorList>
    </citation>
    <scope>NUCLEOTIDE SEQUENCE [LARGE SCALE GENOMIC DNA]</scope>
    <source>
        <strain evidence="2">IAC_01/95</strain>
    </source>
</reference>
<dbReference type="EMBL" id="KI677997">
    <property type="protein sequence ID" value="ETM00519.1"/>
    <property type="molecule type" value="Genomic_DNA"/>
</dbReference>
<accession>W2LSQ4</accession>
<proteinExistence type="predicted"/>
<reference evidence="1" key="1">
    <citation type="submission" date="2013-11" db="EMBL/GenBank/DDBJ databases">
        <title>The Genome Sequence of Phytophthora parasitica CHvinca01.</title>
        <authorList>
            <consortium name="The Broad Institute Genomics Platform"/>
            <person name="Russ C."/>
            <person name="Tyler B."/>
            <person name="Panabieres F."/>
            <person name="Shan W."/>
            <person name="Tripathy S."/>
            <person name="Grunwald N."/>
            <person name="Machado M."/>
            <person name="Johnson C.S."/>
            <person name="Arredondo F."/>
            <person name="Hong C."/>
            <person name="Coffey M."/>
            <person name="Young S.K."/>
            <person name="Zeng Q."/>
            <person name="Gargeya S."/>
            <person name="Fitzgerald M."/>
            <person name="Abouelleil A."/>
            <person name="Alvarado L."/>
            <person name="Chapman S.B."/>
            <person name="Gainer-Dewar J."/>
            <person name="Goldberg J."/>
            <person name="Griggs A."/>
            <person name="Gujja S."/>
            <person name="Hansen M."/>
            <person name="Howarth C."/>
            <person name="Imamovic A."/>
            <person name="Ireland A."/>
            <person name="Larimer J."/>
            <person name="McCowan C."/>
            <person name="Murphy C."/>
            <person name="Pearson M."/>
            <person name="Poon T.W."/>
            <person name="Priest M."/>
            <person name="Roberts A."/>
            <person name="Saif S."/>
            <person name="Shea T."/>
            <person name="Sykes S."/>
            <person name="Wortman J."/>
            <person name="Nusbaum C."/>
            <person name="Birren B."/>
        </authorList>
    </citation>
    <scope>NUCLEOTIDE SEQUENCE [LARGE SCALE GENOMIC DNA]</scope>
    <source>
        <strain evidence="1">CHvinca01</strain>
    </source>
</reference>
<organism evidence="1">
    <name type="scientific">Phytophthora nicotianae</name>
    <name type="common">Potato buckeye rot agent</name>
    <name type="synonym">Phytophthora parasitica</name>
    <dbReference type="NCBI Taxonomy" id="4792"/>
    <lineage>
        <taxon>Eukaryota</taxon>
        <taxon>Sar</taxon>
        <taxon>Stramenopiles</taxon>
        <taxon>Oomycota</taxon>
        <taxon>Peronosporomycetes</taxon>
        <taxon>Peronosporales</taxon>
        <taxon>Peronosporaceae</taxon>
        <taxon>Phytophthora</taxon>
    </lineage>
</organism>